<proteinExistence type="predicted"/>
<accession>A0A069SK72</accession>
<sequence>MKKKHKAYRHITAENISISILQNHTIPKHSFVDHPLQSISKQCLGTGNIPVNKSESVDFYWE</sequence>
<gene>
    <name evidence="1" type="ORF">M099_1849</name>
</gene>
<dbReference type="PATRIC" id="fig|1339352.3.peg.1791"/>
<organism evidence="1 2">
    <name type="scientific">Phocaeicola vulgatus str. 3975 RP4</name>
    <dbReference type="NCBI Taxonomy" id="1339352"/>
    <lineage>
        <taxon>Bacteria</taxon>
        <taxon>Pseudomonadati</taxon>
        <taxon>Bacteroidota</taxon>
        <taxon>Bacteroidia</taxon>
        <taxon>Bacteroidales</taxon>
        <taxon>Bacteroidaceae</taxon>
        <taxon>Phocaeicola</taxon>
    </lineage>
</organism>
<dbReference type="Proteomes" id="UP000027661">
    <property type="component" value="Unassembled WGS sequence"/>
</dbReference>
<dbReference type="AlphaFoldDB" id="A0A069SK72"/>
<dbReference type="RefSeq" id="WP_016270606.1">
    <property type="nucleotide sequence ID" value="NZ_JNHM01000026.1"/>
</dbReference>
<protein>
    <submittedName>
        <fullName evidence="1">Uncharacterized protein</fullName>
    </submittedName>
</protein>
<reference evidence="1 2" key="1">
    <citation type="submission" date="2014-04" db="EMBL/GenBank/DDBJ databases">
        <authorList>
            <person name="Sears C."/>
            <person name="Carroll K."/>
            <person name="Sack B.R."/>
            <person name="Qadri F."/>
            <person name="Myers L.L."/>
            <person name="Chung G.-T."/>
            <person name="Escheverria P."/>
            <person name="Fraser C.M."/>
            <person name="Sadzewicz L."/>
            <person name="Shefchek K.A."/>
            <person name="Tallon L."/>
            <person name="Das S.P."/>
            <person name="Daugherty S."/>
            <person name="Mongodin E.F."/>
        </authorList>
    </citation>
    <scope>NUCLEOTIDE SEQUENCE [LARGE SCALE GENOMIC DNA]</scope>
    <source>
        <strain evidence="1 2">3975 RP4</strain>
    </source>
</reference>
<name>A0A069SK72_PHOVU</name>
<evidence type="ECO:0000313" key="1">
    <source>
        <dbReference type="EMBL" id="KDS54248.1"/>
    </source>
</evidence>
<dbReference type="EMBL" id="JNHM01000026">
    <property type="protein sequence ID" value="KDS54248.1"/>
    <property type="molecule type" value="Genomic_DNA"/>
</dbReference>
<evidence type="ECO:0000313" key="2">
    <source>
        <dbReference type="Proteomes" id="UP000027661"/>
    </source>
</evidence>
<comment type="caution">
    <text evidence="1">The sequence shown here is derived from an EMBL/GenBank/DDBJ whole genome shotgun (WGS) entry which is preliminary data.</text>
</comment>